<dbReference type="Proteomes" id="UP000314294">
    <property type="component" value="Unassembled WGS sequence"/>
</dbReference>
<dbReference type="AlphaFoldDB" id="A0A4Z2FJ64"/>
<gene>
    <name evidence="2" type="ORF">EYF80_048592</name>
</gene>
<name>A0A4Z2FJ64_9TELE</name>
<accession>A0A4Z2FJ64</accession>
<organism evidence="2 3">
    <name type="scientific">Liparis tanakae</name>
    <name type="common">Tanaka's snailfish</name>
    <dbReference type="NCBI Taxonomy" id="230148"/>
    <lineage>
        <taxon>Eukaryota</taxon>
        <taxon>Metazoa</taxon>
        <taxon>Chordata</taxon>
        <taxon>Craniata</taxon>
        <taxon>Vertebrata</taxon>
        <taxon>Euteleostomi</taxon>
        <taxon>Actinopterygii</taxon>
        <taxon>Neopterygii</taxon>
        <taxon>Teleostei</taxon>
        <taxon>Neoteleostei</taxon>
        <taxon>Acanthomorphata</taxon>
        <taxon>Eupercaria</taxon>
        <taxon>Perciformes</taxon>
        <taxon>Cottioidei</taxon>
        <taxon>Cottales</taxon>
        <taxon>Liparidae</taxon>
        <taxon>Liparis</taxon>
    </lineage>
</organism>
<comment type="caution">
    <text evidence="2">The sequence shown here is derived from an EMBL/GenBank/DDBJ whole genome shotgun (WGS) entry which is preliminary data.</text>
</comment>
<evidence type="ECO:0000313" key="2">
    <source>
        <dbReference type="EMBL" id="TNN41236.1"/>
    </source>
</evidence>
<keyword evidence="3" id="KW-1185">Reference proteome</keyword>
<evidence type="ECO:0000313" key="3">
    <source>
        <dbReference type="Proteomes" id="UP000314294"/>
    </source>
</evidence>
<protein>
    <submittedName>
        <fullName evidence="2">Uncharacterized protein</fullName>
    </submittedName>
</protein>
<reference evidence="2 3" key="1">
    <citation type="submission" date="2019-03" db="EMBL/GenBank/DDBJ databases">
        <title>First draft genome of Liparis tanakae, snailfish: a comprehensive survey of snailfish specific genes.</title>
        <authorList>
            <person name="Kim W."/>
            <person name="Song I."/>
            <person name="Jeong J.-H."/>
            <person name="Kim D."/>
            <person name="Kim S."/>
            <person name="Ryu S."/>
            <person name="Song J.Y."/>
            <person name="Lee S.K."/>
        </authorList>
    </citation>
    <scope>NUCLEOTIDE SEQUENCE [LARGE SCALE GENOMIC DNA]</scope>
    <source>
        <tissue evidence="2">Muscle</tissue>
    </source>
</reference>
<dbReference type="EMBL" id="SRLO01001124">
    <property type="protein sequence ID" value="TNN41236.1"/>
    <property type="molecule type" value="Genomic_DNA"/>
</dbReference>
<proteinExistence type="predicted"/>
<sequence>MALRLDGCSRTLTPAAVSSLTCLGASGARLSHGLMSSRRMAMTAPRCWRRRWAVRQLRVAVPWRLRRRNMTSPAAASVGRTSLYILYYAWTVTCCNVDVSLSKALLLHGSPKDPPELREEKDGPPGINNRLLCSSISSLELAAPRMRPARPRASPDPRVGKPNARLPPGGLAHRRIDK</sequence>
<evidence type="ECO:0000256" key="1">
    <source>
        <dbReference type="SAM" id="MobiDB-lite"/>
    </source>
</evidence>
<feature type="region of interest" description="Disordered" evidence="1">
    <location>
        <begin position="143"/>
        <end position="178"/>
    </location>
</feature>